<dbReference type="Proteomes" id="UP000008810">
    <property type="component" value="Chromosome 3"/>
</dbReference>
<evidence type="ECO:0000259" key="7">
    <source>
        <dbReference type="PROSITE" id="PS51698"/>
    </source>
</evidence>
<comment type="catalytic activity">
    <reaction evidence="1">
        <text>S-ubiquitinyl-[E2 ubiquitin-conjugating enzyme]-L-cysteine + [acceptor protein]-L-lysine = [E2 ubiquitin-conjugating enzyme]-L-cysteine + N(6)-ubiquitinyl-[acceptor protein]-L-lysine.</text>
        <dbReference type="EC" id="2.3.2.27"/>
    </reaction>
</comment>
<dbReference type="ExpressionAtlas" id="I1I9R8">
    <property type="expression patterns" value="baseline"/>
</dbReference>
<dbReference type="EnsemblPlants" id="KQJ99511">
    <property type="protein sequence ID" value="KQJ99511"/>
    <property type="gene ID" value="BRADI_3g43630v3"/>
</dbReference>
<accession>I1I9R8</accession>
<reference evidence="9" key="3">
    <citation type="submission" date="2018-08" db="UniProtKB">
        <authorList>
            <consortium name="EnsemblPlants"/>
        </authorList>
    </citation>
    <scope>IDENTIFICATION</scope>
    <source>
        <strain evidence="9">cv. Bd21</strain>
    </source>
</reference>
<dbReference type="Gramene" id="KQJ99511">
    <property type="protein sequence ID" value="KQJ99511"/>
    <property type="gene ID" value="BRADI_3g43630v3"/>
</dbReference>
<dbReference type="STRING" id="15368.I1I9R8"/>
<dbReference type="AlphaFoldDB" id="I1I9R8"/>
<dbReference type="EMBL" id="CM000882">
    <property type="protein sequence ID" value="KQJ99511.1"/>
    <property type="molecule type" value="Genomic_DNA"/>
</dbReference>
<feature type="domain" description="U-box" evidence="7">
    <location>
        <begin position="122"/>
        <end position="182"/>
    </location>
</feature>
<evidence type="ECO:0000313" key="9">
    <source>
        <dbReference type="EnsemblPlants" id="KQJ99511"/>
    </source>
</evidence>
<reference evidence="8 9" key="1">
    <citation type="journal article" date="2010" name="Nature">
        <title>Genome sequencing and analysis of the model grass Brachypodium distachyon.</title>
        <authorList>
            <consortium name="International Brachypodium Initiative"/>
        </authorList>
    </citation>
    <scope>NUCLEOTIDE SEQUENCE [LARGE SCALE GENOMIC DNA]</scope>
    <source>
        <strain evidence="8">Bd21</strain>
        <strain evidence="9">cv. Bd21</strain>
    </source>
</reference>
<dbReference type="OrthoDB" id="655609at2759"/>
<dbReference type="PANTHER" id="PTHR23315">
    <property type="entry name" value="U BOX DOMAIN-CONTAINING"/>
    <property type="match status" value="1"/>
</dbReference>
<dbReference type="GO" id="GO:0005737">
    <property type="term" value="C:cytoplasm"/>
    <property type="evidence" value="ECO:0000318"/>
    <property type="project" value="GO_Central"/>
</dbReference>
<protein>
    <recommendedName>
        <fullName evidence="3">RING-type E3 ubiquitin transferase</fullName>
        <ecNumber evidence="3">2.3.2.27</ecNumber>
    </recommendedName>
</protein>
<feature type="region of interest" description="Disordered" evidence="6">
    <location>
        <begin position="1"/>
        <end position="47"/>
    </location>
</feature>
<dbReference type="PROSITE" id="PS51698">
    <property type="entry name" value="U_BOX"/>
    <property type="match status" value="1"/>
</dbReference>
<evidence type="ECO:0000256" key="4">
    <source>
        <dbReference type="ARBA" id="ARBA00022679"/>
    </source>
</evidence>
<name>I1I9R8_BRADI</name>
<evidence type="ECO:0000256" key="5">
    <source>
        <dbReference type="ARBA" id="ARBA00022786"/>
    </source>
</evidence>
<dbReference type="SUPFAM" id="SSF57850">
    <property type="entry name" value="RING/U-box"/>
    <property type="match status" value="1"/>
</dbReference>
<feature type="compositionally biased region" description="Polar residues" evidence="6">
    <location>
        <begin position="1"/>
        <end position="25"/>
    </location>
</feature>
<reference evidence="8" key="2">
    <citation type="submission" date="2017-06" db="EMBL/GenBank/DDBJ databases">
        <title>WGS assembly of Brachypodium distachyon.</title>
        <authorList>
            <consortium name="The International Brachypodium Initiative"/>
            <person name="Lucas S."/>
            <person name="Harmon-Smith M."/>
            <person name="Lail K."/>
            <person name="Tice H."/>
            <person name="Grimwood J."/>
            <person name="Bruce D."/>
            <person name="Barry K."/>
            <person name="Shu S."/>
            <person name="Lindquist E."/>
            <person name="Wang M."/>
            <person name="Pitluck S."/>
            <person name="Vogel J.P."/>
            <person name="Garvin D.F."/>
            <person name="Mockler T.C."/>
            <person name="Schmutz J."/>
            <person name="Rokhsar D."/>
            <person name="Bevan M.W."/>
        </authorList>
    </citation>
    <scope>NUCLEOTIDE SEQUENCE</scope>
    <source>
        <strain evidence="8">Bd21</strain>
    </source>
</reference>
<dbReference type="InterPro" id="IPR013083">
    <property type="entry name" value="Znf_RING/FYVE/PHD"/>
</dbReference>
<dbReference type="EC" id="2.3.2.27" evidence="3"/>
<dbReference type="GO" id="GO:0016567">
    <property type="term" value="P:protein ubiquitination"/>
    <property type="evidence" value="ECO:0007669"/>
    <property type="project" value="UniProtKB-UniPathway"/>
</dbReference>
<dbReference type="Pfam" id="PF04564">
    <property type="entry name" value="U-box"/>
    <property type="match status" value="1"/>
</dbReference>
<dbReference type="Gene3D" id="1.25.10.10">
    <property type="entry name" value="Leucine-rich Repeat Variant"/>
    <property type="match status" value="1"/>
</dbReference>
<dbReference type="eggNOG" id="KOG0167">
    <property type="taxonomic scope" value="Eukaryota"/>
</dbReference>
<dbReference type="InterPro" id="IPR003613">
    <property type="entry name" value="Ubox_domain"/>
</dbReference>
<evidence type="ECO:0000256" key="3">
    <source>
        <dbReference type="ARBA" id="ARBA00012483"/>
    </source>
</evidence>
<dbReference type="UniPathway" id="UPA00143"/>
<dbReference type="HOGENOM" id="CLU_032955_0_0_1"/>
<evidence type="ECO:0000313" key="10">
    <source>
        <dbReference type="Proteomes" id="UP000008810"/>
    </source>
</evidence>
<dbReference type="RefSeq" id="XP_003572534.1">
    <property type="nucleotide sequence ID" value="XM_003572486.4"/>
</dbReference>
<dbReference type="OMA" id="FHDVPQM"/>
<gene>
    <name evidence="9" type="primary">LOC100821416</name>
    <name evidence="8" type="ORF">BRADI_3g43630v3</name>
</gene>
<dbReference type="KEGG" id="bdi:100821416"/>
<evidence type="ECO:0000256" key="6">
    <source>
        <dbReference type="SAM" id="MobiDB-lite"/>
    </source>
</evidence>
<sequence>MNSPRSAARSVRQQQAPSDVVSTSGLVPVQAARTGIHKKDSSKQQPVVHTRSEFAATMQSALVKIQEAAAAGSKGEAAFAEMEQAMTGLMAVSYKEAEPAKLPRVFATRWAQDDANPLMENVMDDPVTLASGYSVDQTYYQWFVSQKNTCPVSGHSLPHSISVPNHLLRDMIAAWCLDHSKLAPSTTADILSVPWIPPSEEQIQVILEKLSGSSGPPKETLHLIQLMSKTSKGVQPCLEKWPDLAAVLLDLKKKWKLLWTPDLEEERITIILNLSMHRPNREILAEQRKLPGVLLKVIEKADSLGSSASLLAMVASIIFLLSEFGMFRKKMLDIRGMKMLRDLLKIEDVVVRKESGTAILALCTDEEGKTLAEDYNVADTLLECFMVTDEFLLLLERLPKSPHALDKICDRAVEWVNIIMGEHASGMVTSRGIHSAISLISIIAERDVGKLKVKNLEDFKERLRELTSKRMPMQTMFLVDRIMKTLSEMFPAHSQLQN</sequence>
<evidence type="ECO:0000256" key="1">
    <source>
        <dbReference type="ARBA" id="ARBA00000900"/>
    </source>
</evidence>
<evidence type="ECO:0000313" key="8">
    <source>
        <dbReference type="EMBL" id="KQJ99511.1"/>
    </source>
</evidence>
<dbReference type="PANTHER" id="PTHR23315:SF260">
    <property type="entry name" value="U-BOX DOMAIN-CONTAINING PROTEIN 73"/>
    <property type="match status" value="1"/>
</dbReference>
<dbReference type="InterPro" id="IPR011989">
    <property type="entry name" value="ARM-like"/>
</dbReference>
<dbReference type="SUPFAM" id="SSF48371">
    <property type="entry name" value="ARM repeat"/>
    <property type="match status" value="1"/>
</dbReference>
<keyword evidence="10" id="KW-1185">Reference proteome</keyword>
<evidence type="ECO:0000256" key="2">
    <source>
        <dbReference type="ARBA" id="ARBA00004906"/>
    </source>
</evidence>
<comment type="pathway">
    <text evidence="2">Protein modification; protein ubiquitination.</text>
</comment>
<dbReference type="InterPro" id="IPR016024">
    <property type="entry name" value="ARM-type_fold"/>
</dbReference>
<dbReference type="GO" id="GO:0061630">
    <property type="term" value="F:ubiquitin protein ligase activity"/>
    <property type="evidence" value="ECO:0007669"/>
    <property type="project" value="UniProtKB-EC"/>
</dbReference>
<dbReference type="GeneID" id="100821416"/>
<dbReference type="GO" id="GO:0005634">
    <property type="term" value="C:nucleus"/>
    <property type="evidence" value="ECO:0000318"/>
    <property type="project" value="GO_Central"/>
</dbReference>
<dbReference type="Gene3D" id="3.30.40.10">
    <property type="entry name" value="Zinc/RING finger domain, C3HC4 (zinc finger)"/>
    <property type="match status" value="1"/>
</dbReference>
<organism evidence="9">
    <name type="scientific">Brachypodium distachyon</name>
    <name type="common">Purple false brome</name>
    <name type="synonym">Trachynia distachya</name>
    <dbReference type="NCBI Taxonomy" id="15368"/>
    <lineage>
        <taxon>Eukaryota</taxon>
        <taxon>Viridiplantae</taxon>
        <taxon>Streptophyta</taxon>
        <taxon>Embryophyta</taxon>
        <taxon>Tracheophyta</taxon>
        <taxon>Spermatophyta</taxon>
        <taxon>Magnoliopsida</taxon>
        <taxon>Liliopsida</taxon>
        <taxon>Poales</taxon>
        <taxon>Poaceae</taxon>
        <taxon>BOP clade</taxon>
        <taxon>Pooideae</taxon>
        <taxon>Stipodae</taxon>
        <taxon>Brachypodieae</taxon>
        <taxon>Brachypodium</taxon>
    </lineage>
</organism>
<keyword evidence="5" id="KW-0833">Ubl conjugation pathway</keyword>
<dbReference type="SMART" id="SM00504">
    <property type="entry name" value="Ubox"/>
    <property type="match status" value="1"/>
</dbReference>
<proteinExistence type="predicted"/>
<keyword evidence="4" id="KW-0808">Transferase</keyword>